<reference evidence="2 3" key="1">
    <citation type="journal article" date="2012" name="PLoS Pathog.">
        <title>Diverse lifestyles and strategies of plant pathogenesis encoded in the genomes of eighteen Dothideomycetes fungi.</title>
        <authorList>
            <person name="Ohm R.A."/>
            <person name="Feau N."/>
            <person name="Henrissat B."/>
            <person name="Schoch C.L."/>
            <person name="Horwitz B.A."/>
            <person name="Barry K.W."/>
            <person name="Condon B.J."/>
            <person name="Copeland A.C."/>
            <person name="Dhillon B."/>
            <person name="Glaser F."/>
            <person name="Hesse C.N."/>
            <person name="Kosti I."/>
            <person name="LaButti K."/>
            <person name="Lindquist E.A."/>
            <person name="Lucas S."/>
            <person name="Salamov A.A."/>
            <person name="Bradshaw R.E."/>
            <person name="Ciuffetti L."/>
            <person name="Hamelin R.C."/>
            <person name="Kema G.H.J."/>
            <person name="Lawrence C."/>
            <person name="Scott J.A."/>
            <person name="Spatafora J.W."/>
            <person name="Turgeon B.G."/>
            <person name="de Wit P.J.G.M."/>
            <person name="Zhong S."/>
            <person name="Goodwin S.B."/>
            <person name="Grigoriev I.V."/>
        </authorList>
    </citation>
    <scope>NUCLEOTIDE SEQUENCE [LARGE SCALE GENOMIC DNA]</scope>
    <source>
        <strain evidence="3">C4 / ATCC 48331 / race T</strain>
    </source>
</reference>
<evidence type="ECO:0000256" key="1">
    <source>
        <dbReference type="SAM" id="MobiDB-lite"/>
    </source>
</evidence>
<feature type="region of interest" description="Disordered" evidence="1">
    <location>
        <begin position="1"/>
        <end position="37"/>
    </location>
</feature>
<feature type="compositionally biased region" description="Basic and acidic residues" evidence="1">
    <location>
        <begin position="1"/>
        <end position="19"/>
    </location>
</feature>
<sequence length="67" mass="7578">MRREREKEICAKDRQERQTTKRNNAIPPKRKKRVGNGVINGERSNAVEGLALRSKKSGGGNAALYKR</sequence>
<name>N4XWL7_COCH4</name>
<organism evidence="2 3">
    <name type="scientific">Cochliobolus heterostrophus (strain C4 / ATCC 48331 / race T)</name>
    <name type="common">Southern corn leaf blight fungus</name>
    <name type="synonym">Bipolaris maydis</name>
    <dbReference type="NCBI Taxonomy" id="665024"/>
    <lineage>
        <taxon>Eukaryota</taxon>
        <taxon>Fungi</taxon>
        <taxon>Dikarya</taxon>
        <taxon>Ascomycota</taxon>
        <taxon>Pezizomycotina</taxon>
        <taxon>Dothideomycetes</taxon>
        <taxon>Pleosporomycetidae</taxon>
        <taxon>Pleosporales</taxon>
        <taxon>Pleosporineae</taxon>
        <taxon>Pleosporaceae</taxon>
        <taxon>Bipolaris</taxon>
    </lineage>
</organism>
<accession>N4XWL7</accession>
<dbReference type="AlphaFoldDB" id="N4XWL7"/>
<evidence type="ECO:0000313" key="3">
    <source>
        <dbReference type="Proteomes" id="UP000012338"/>
    </source>
</evidence>
<dbReference type="HOGENOM" id="CLU_2838053_0_0_1"/>
<dbReference type="OrthoDB" id="10514955at2759"/>
<protein>
    <submittedName>
        <fullName evidence="2">Uncharacterized protein</fullName>
    </submittedName>
</protein>
<dbReference type="Proteomes" id="UP000012338">
    <property type="component" value="Unassembled WGS sequence"/>
</dbReference>
<evidence type="ECO:0000313" key="2">
    <source>
        <dbReference type="EMBL" id="ENI10806.1"/>
    </source>
</evidence>
<gene>
    <name evidence="2" type="ORF">COCC4DRAFT_55467</name>
</gene>
<reference evidence="3" key="2">
    <citation type="journal article" date="2013" name="PLoS Genet.">
        <title>Comparative genome structure, secondary metabolite, and effector coding capacity across Cochliobolus pathogens.</title>
        <authorList>
            <person name="Condon B.J."/>
            <person name="Leng Y."/>
            <person name="Wu D."/>
            <person name="Bushley K.E."/>
            <person name="Ohm R.A."/>
            <person name="Otillar R."/>
            <person name="Martin J."/>
            <person name="Schackwitz W."/>
            <person name="Grimwood J."/>
            <person name="MohdZainudin N."/>
            <person name="Xue C."/>
            <person name="Wang R."/>
            <person name="Manning V.A."/>
            <person name="Dhillon B."/>
            <person name="Tu Z.J."/>
            <person name="Steffenson B.J."/>
            <person name="Salamov A."/>
            <person name="Sun H."/>
            <person name="Lowry S."/>
            <person name="LaButti K."/>
            <person name="Han J."/>
            <person name="Copeland A."/>
            <person name="Lindquist E."/>
            <person name="Barry K."/>
            <person name="Schmutz J."/>
            <person name="Baker S.E."/>
            <person name="Ciuffetti L.M."/>
            <person name="Grigoriev I.V."/>
            <person name="Zhong S."/>
            <person name="Turgeon B.G."/>
        </authorList>
    </citation>
    <scope>NUCLEOTIDE SEQUENCE [LARGE SCALE GENOMIC DNA]</scope>
    <source>
        <strain evidence="3">C4 / ATCC 48331 / race T</strain>
    </source>
</reference>
<keyword evidence="3" id="KW-1185">Reference proteome</keyword>
<proteinExistence type="predicted"/>
<dbReference type="EMBL" id="KB733444">
    <property type="protein sequence ID" value="ENI10806.1"/>
    <property type="molecule type" value="Genomic_DNA"/>
</dbReference>